<dbReference type="InterPro" id="IPR044068">
    <property type="entry name" value="CB"/>
</dbReference>
<dbReference type="Gene3D" id="3.30.160.60">
    <property type="entry name" value="Classic Zinc Finger"/>
    <property type="match status" value="1"/>
</dbReference>
<sequence length="429" mass="49680">MGKSLKGKELGSGLSQRKDGRYQAKYYIPGSPKPKYLYDRNLAKLKKKRDLEKAKYILGYNDKAKKYKVSEWFDEWMKLYKIGRIKANTVRGYVDGFERGADFIGSVRLDCLTPSHIYNMVEGMQNDGYAESSVVHTLSIVKQLLQSAVDNQMIPMNPCKGIAIEKSEKVTVDPILEDESKILQPEEIKTFLDAAKNTRYYELFYIILNTGMRIGEITALCWSDIDFECHRIRVYKTLNRTTIYFDEGKNRLEKPESVKQITTPKKKASYRWIPMTEGVELAFHSWEKKQIADKEKSGSSWGKENPFLKDFPDLVFTTQPGGVFLPQYANAECSRIISIIEKKEIELAEKENREPRLYEVYPHKFRHTFVTKLNESNMSPFTVSKIVGHTSVNMTNYYTHLEQDYVADEFRKFAAKYDEGKVPAVPEKE</sequence>
<name>A0ABV1CKI9_9FIRM</name>
<proteinExistence type="inferred from homology"/>
<dbReference type="CDD" id="cd01189">
    <property type="entry name" value="INT_ICEBs1_C_like"/>
    <property type="match status" value="1"/>
</dbReference>
<keyword evidence="4 6" id="KW-0238">DNA-binding</keyword>
<evidence type="ECO:0000256" key="4">
    <source>
        <dbReference type="ARBA" id="ARBA00023125"/>
    </source>
</evidence>
<dbReference type="Gene3D" id="1.10.443.10">
    <property type="entry name" value="Intergrase catalytic core"/>
    <property type="match status" value="1"/>
</dbReference>
<comment type="function">
    <text evidence="1">Site-specific tyrosine recombinase, which acts by catalyzing the cutting and rejoining of the recombining DNA molecules.</text>
</comment>
<dbReference type="Gene3D" id="1.10.150.130">
    <property type="match status" value="1"/>
</dbReference>
<dbReference type="InterPro" id="IPR002104">
    <property type="entry name" value="Integrase_catalytic"/>
</dbReference>
<dbReference type="EMBL" id="JBBNFW010000151">
    <property type="protein sequence ID" value="MEQ2412891.1"/>
    <property type="molecule type" value="Genomic_DNA"/>
</dbReference>
<dbReference type="InterPro" id="IPR011010">
    <property type="entry name" value="DNA_brk_join_enz"/>
</dbReference>
<evidence type="ECO:0000256" key="1">
    <source>
        <dbReference type="ARBA" id="ARBA00003283"/>
    </source>
</evidence>
<keyword evidence="5" id="KW-0233">DNA recombination</keyword>
<comment type="caution">
    <text evidence="9">The sequence shown here is derived from an EMBL/GenBank/DDBJ whole genome shotgun (WGS) entry which is preliminary data.</text>
</comment>
<dbReference type="PANTHER" id="PTHR30349">
    <property type="entry name" value="PHAGE INTEGRASE-RELATED"/>
    <property type="match status" value="1"/>
</dbReference>
<evidence type="ECO:0000313" key="9">
    <source>
        <dbReference type="EMBL" id="MEQ2412891.1"/>
    </source>
</evidence>
<dbReference type="Pfam" id="PF14659">
    <property type="entry name" value="Phage_int_SAM_3"/>
    <property type="match status" value="1"/>
</dbReference>
<dbReference type="RefSeq" id="WP_148463004.1">
    <property type="nucleotide sequence ID" value="NZ_JBBNFW010000151.1"/>
</dbReference>
<reference evidence="9 10" key="1">
    <citation type="submission" date="2024-04" db="EMBL/GenBank/DDBJ databases">
        <title>Human intestinal bacterial collection.</title>
        <authorList>
            <person name="Pauvert C."/>
            <person name="Hitch T.C.A."/>
            <person name="Clavel T."/>
        </authorList>
    </citation>
    <scope>NUCLEOTIDE SEQUENCE [LARGE SCALE GENOMIC DNA]</scope>
    <source>
        <strain evidence="9 10">CLA-AA-H161</strain>
    </source>
</reference>
<dbReference type="PANTHER" id="PTHR30349:SF41">
    <property type="entry name" value="INTEGRASE_RECOMBINASE PROTEIN MJ0367-RELATED"/>
    <property type="match status" value="1"/>
</dbReference>
<accession>A0ABV1CKI9</accession>
<feature type="domain" description="Tyr recombinase" evidence="7">
    <location>
        <begin position="178"/>
        <end position="411"/>
    </location>
</feature>
<evidence type="ECO:0000259" key="7">
    <source>
        <dbReference type="PROSITE" id="PS51898"/>
    </source>
</evidence>
<evidence type="ECO:0000256" key="6">
    <source>
        <dbReference type="PROSITE-ProRule" id="PRU01248"/>
    </source>
</evidence>
<evidence type="ECO:0000256" key="3">
    <source>
        <dbReference type="ARBA" id="ARBA00022908"/>
    </source>
</evidence>
<evidence type="ECO:0000256" key="2">
    <source>
        <dbReference type="ARBA" id="ARBA00008857"/>
    </source>
</evidence>
<keyword evidence="10" id="KW-1185">Reference proteome</keyword>
<evidence type="ECO:0000313" key="10">
    <source>
        <dbReference type="Proteomes" id="UP001470752"/>
    </source>
</evidence>
<dbReference type="PROSITE" id="PS51900">
    <property type="entry name" value="CB"/>
    <property type="match status" value="1"/>
</dbReference>
<dbReference type="InterPro" id="IPR050090">
    <property type="entry name" value="Tyrosine_recombinase_XerCD"/>
</dbReference>
<dbReference type="Pfam" id="PF00589">
    <property type="entry name" value="Phage_integrase"/>
    <property type="match status" value="1"/>
</dbReference>
<dbReference type="Proteomes" id="UP001470752">
    <property type="component" value="Unassembled WGS sequence"/>
</dbReference>
<feature type="domain" description="Core-binding (CB)" evidence="8">
    <location>
        <begin position="67"/>
        <end position="149"/>
    </location>
</feature>
<dbReference type="PROSITE" id="PS51898">
    <property type="entry name" value="TYR_RECOMBINASE"/>
    <property type="match status" value="1"/>
</dbReference>
<organism evidence="9 10">
    <name type="scientific">Blautia acetigignens</name>
    <dbReference type="NCBI Taxonomy" id="2981783"/>
    <lineage>
        <taxon>Bacteria</taxon>
        <taxon>Bacillati</taxon>
        <taxon>Bacillota</taxon>
        <taxon>Clostridia</taxon>
        <taxon>Lachnospirales</taxon>
        <taxon>Lachnospiraceae</taxon>
        <taxon>Blautia</taxon>
    </lineage>
</organism>
<evidence type="ECO:0000259" key="8">
    <source>
        <dbReference type="PROSITE" id="PS51900"/>
    </source>
</evidence>
<gene>
    <name evidence="9" type="ORF">AAAX94_07630</name>
</gene>
<protein>
    <submittedName>
        <fullName evidence="9">Tyrosine-type recombinase/integrase</fullName>
    </submittedName>
</protein>
<keyword evidence="3" id="KW-0229">DNA integration</keyword>
<dbReference type="InterPro" id="IPR013762">
    <property type="entry name" value="Integrase-like_cat_sf"/>
</dbReference>
<comment type="similarity">
    <text evidence="2">Belongs to the 'phage' integrase family.</text>
</comment>
<dbReference type="SUPFAM" id="SSF56349">
    <property type="entry name" value="DNA breaking-rejoining enzymes"/>
    <property type="match status" value="1"/>
</dbReference>
<dbReference type="InterPro" id="IPR004107">
    <property type="entry name" value="Integrase_SAM-like_N"/>
</dbReference>
<evidence type="ECO:0000256" key="5">
    <source>
        <dbReference type="ARBA" id="ARBA00023172"/>
    </source>
</evidence>
<dbReference type="InterPro" id="IPR010998">
    <property type="entry name" value="Integrase_recombinase_N"/>
</dbReference>